<dbReference type="PANTHER" id="PTHR33337">
    <property type="entry name" value="GFA DOMAIN-CONTAINING PROTEIN"/>
    <property type="match status" value="1"/>
</dbReference>
<keyword evidence="2" id="KW-0479">Metal-binding</keyword>
<keyword evidence="3" id="KW-0862">Zinc</keyword>
<dbReference type="Pfam" id="PF04828">
    <property type="entry name" value="GFA"/>
    <property type="match status" value="1"/>
</dbReference>
<feature type="non-terminal residue" evidence="7">
    <location>
        <position position="242"/>
    </location>
</feature>
<dbReference type="Gene3D" id="3.90.1590.10">
    <property type="entry name" value="glutathione-dependent formaldehyde- activating enzyme (gfa)"/>
    <property type="match status" value="1"/>
</dbReference>
<dbReference type="AlphaFoldDB" id="A0A2T4BKU8"/>
<protein>
    <recommendedName>
        <fullName evidence="6">CENP-V/GFA domain-containing protein</fullName>
    </recommendedName>
</protein>
<evidence type="ECO:0000259" key="6">
    <source>
        <dbReference type="PROSITE" id="PS51891"/>
    </source>
</evidence>
<dbReference type="PANTHER" id="PTHR33337:SF33">
    <property type="entry name" value="CENP-V_GFA DOMAIN-CONTAINING PROTEIN"/>
    <property type="match status" value="1"/>
</dbReference>
<feature type="non-terminal residue" evidence="7">
    <location>
        <position position="1"/>
    </location>
</feature>
<dbReference type="GO" id="GO:0016846">
    <property type="term" value="F:carbon-sulfur lyase activity"/>
    <property type="evidence" value="ECO:0007669"/>
    <property type="project" value="InterPro"/>
</dbReference>
<accession>A0A2T4BKU8</accession>
<feature type="domain" description="CENP-V/GFA" evidence="6">
    <location>
        <begin position="12"/>
        <end position="126"/>
    </location>
</feature>
<reference evidence="8" key="1">
    <citation type="submission" date="2016-07" db="EMBL/GenBank/DDBJ databases">
        <title>Multiple horizontal gene transfer events from other fungi enriched the ability of initially mycotrophic Trichoderma (Ascomycota) to feed on dead plant biomass.</title>
        <authorList>
            <consortium name="DOE Joint Genome Institute"/>
            <person name="Atanasova L."/>
            <person name="Chenthamara K."/>
            <person name="Zhang J."/>
            <person name="Grujic M."/>
            <person name="Henrissat B."/>
            <person name="Kuo A."/>
            <person name="Aerts A."/>
            <person name="Salamov A."/>
            <person name="Lipzen A."/>
            <person name="Labutti K."/>
            <person name="Barry K."/>
            <person name="Miao Y."/>
            <person name="Rahimi M.J."/>
            <person name="Shen Q."/>
            <person name="Grigoriev I.V."/>
            <person name="Kubicek C.P."/>
            <person name="Druzhinina I.S."/>
        </authorList>
    </citation>
    <scope>NUCLEOTIDE SEQUENCE [LARGE SCALE GENOMIC DNA]</scope>
    <source>
        <strain evidence="8">TUCIM 6016</strain>
    </source>
</reference>
<dbReference type="GeneID" id="36597091"/>
<dbReference type="Proteomes" id="UP000241546">
    <property type="component" value="Unassembled WGS sequence"/>
</dbReference>
<sequence>PHYTQRKDLFPMQGGCPCGHIRYQLALPPLLVQTCHCTLCQRQTGSAFAVNAIVESSAISLLPSAAAPPAAPLSKADAQQASSSSSSSSSPCGILPAFAEATNPTAPPQTSSSSPPSSNSIPNPIKITLPTQSTIGQTQSQCPRCHAPLWNAYADLGPHGIYLLVGTLDAPWELPPDVHIFVRSSRRDLVALTDGKPQFEGQYPDRAAFYRPEVKERAERLAEKQKEWRQMIRAAYKARFAK</sequence>
<evidence type="ECO:0000256" key="2">
    <source>
        <dbReference type="ARBA" id="ARBA00022723"/>
    </source>
</evidence>
<comment type="similarity">
    <text evidence="1">Belongs to the Gfa family.</text>
</comment>
<evidence type="ECO:0000256" key="3">
    <source>
        <dbReference type="ARBA" id="ARBA00022833"/>
    </source>
</evidence>
<evidence type="ECO:0000313" key="8">
    <source>
        <dbReference type="Proteomes" id="UP000241546"/>
    </source>
</evidence>
<evidence type="ECO:0000256" key="4">
    <source>
        <dbReference type="ARBA" id="ARBA00023239"/>
    </source>
</evidence>
<dbReference type="SUPFAM" id="SSF51316">
    <property type="entry name" value="Mss4-like"/>
    <property type="match status" value="2"/>
</dbReference>
<name>A0A2T4BKU8_9HYPO</name>
<dbReference type="OrthoDB" id="406544at2759"/>
<keyword evidence="8" id="KW-1185">Reference proteome</keyword>
<dbReference type="InterPro" id="IPR011057">
    <property type="entry name" value="Mss4-like_sf"/>
</dbReference>
<dbReference type="PROSITE" id="PS51891">
    <property type="entry name" value="CENP_V_GFA"/>
    <property type="match status" value="1"/>
</dbReference>
<organism evidence="7 8">
    <name type="scientific">Trichoderma citrinoviride</name>
    <dbReference type="NCBI Taxonomy" id="58853"/>
    <lineage>
        <taxon>Eukaryota</taxon>
        <taxon>Fungi</taxon>
        <taxon>Dikarya</taxon>
        <taxon>Ascomycota</taxon>
        <taxon>Pezizomycotina</taxon>
        <taxon>Sordariomycetes</taxon>
        <taxon>Hypocreomycetidae</taxon>
        <taxon>Hypocreales</taxon>
        <taxon>Hypocreaceae</taxon>
        <taxon>Trichoderma</taxon>
    </lineage>
</organism>
<gene>
    <name evidence="7" type="ORF">BBK36DRAFT_1087147</name>
</gene>
<dbReference type="InterPro" id="IPR006913">
    <property type="entry name" value="CENP-V/GFA"/>
</dbReference>
<feature type="region of interest" description="Disordered" evidence="5">
    <location>
        <begin position="98"/>
        <end position="128"/>
    </location>
</feature>
<dbReference type="RefSeq" id="XP_024753258.1">
    <property type="nucleotide sequence ID" value="XM_024888972.1"/>
</dbReference>
<evidence type="ECO:0000256" key="1">
    <source>
        <dbReference type="ARBA" id="ARBA00005495"/>
    </source>
</evidence>
<keyword evidence="4" id="KW-0456">Lyase</keyword>
<dbReference type="EMBL" id="KZ680208">
    <property type="protein sequence ID" value="PTB69938.1"/>
    <property type="molecule type" value="Genomic_DNA"/>
</dbReference>
<feature type="compositionally biased region" description="Low complexity" evidence="5">
    <location>
        <begin position="102"/>
        <end position="124"/>
    </location>
</feature>
<evidence type="ECO:0000256" key="5">
    <source>
        <dbReference type="SAM" id="MobiDB-lite"/>
    </source>
</evidence>
<dbReference type="GO" id="GO:0046872">
    <property type="term" value="F:metal ion binding"/>
    <property type="evidence" value="ECO:0007669"/>
    <property type="project" value="UniProtKB-KW"/>
</dbReference>
<evidence type="ECO:0000313" key="7">
    <source>
        <dbReference type="EMBL" id="PTB69938.1"/>
    </source>
</evidence>
<proteinExistence type="inferred from homology"/>